<evidence type="ECO:0000256" key="1">
    <source>
        <dbReference type="ARBA" id="ARBA00004177"/>
    </source>
</evidence>
<accession>A0A7S3XYN0</accession>
<dbReference type="InterPro" id="IPR005024">
    <property type="entry name" value="Snf7_fam"/>
</dbReference>
<name>A0A7S3XYN0_HETAK</name>
<comment type="similarity">
    <text evidence="2">Belongs to the SNF7 family.</text>
</comment>
<dbReference type="GO" id="GO:0005771">
    <property type="term" value="C:multivesicular body"/>
    <property type="evidence" value="ECO:0007669"/>
    <property type="project" value="TreeGrafter"/>
</dbReference>
<dbReference type="PANTHER" id="PTHR22761">
    <property type="entry name" value="CHARGED MULTIVESICULAR BODY PROTEIN"/>
    <property type="match status" value="1"/>
</dbReference>
<dbReference type="GO" id="GO:0000815">
    <property type="term" value="C:ESCRT III complex"/>
    <property type="evidence" value="ECO:0007669"/>
    <property type="project" value="TreeGrafter"/>
</dbReference>
<proteinExistence type="inferred from homology"/>
<dbReference type="Pfam" id="PF03357">
    <property type="entry name" value="Snf7"/>
    <property type="match status" value="1"/>
</dbReference>
<evidence type="ECO:0000256" key="3">
    <source>
        <dbReference type="ARBA" id="ARBA00022753"/>
    </source>
</evidence>
<dbReference type="GO" id="GO:0032511">
    <property type="term" value="P:late endosome to vacuole transport via multivesicular body sorting pathway"/>
    <property type="evidence" value="ECO:0007669"/>
    <property type="project" value="TreeGrafter"/>
</dbReference>
<comment type="subcellular location">
    <subcellularLocation>
        <location evidence="1">Endosome</location>
    </subcellularLocation>
</comment>
<dbReference type="GO" id="GO:0009898">
    <property type="term" value="C:cytoplasmic side of plasma membrane"/>
    <property type="evidence" value="ECO:0007669"/>
    <property type="project" value="TreeGrafter"/>
</dbReference>
<reference evidence="4" key="1">
    <citation type="submission" date="2021-01" db="EMBL/GenBank/DDBJ databases">
        <authorList>
            <person name="Corre E."/>
            <person name="Pelletier E."/>
            <person name="Niang G."/>
            <person name="Scheremetjew M."/>
            <person name="Finn R."/>
            <person name="Kale V."/>
            <person name="Holt S."/>
            <person name="Cochrane G."/>
            <person name="Meng A."/>
            <person name="Brown T."/>
            <person name="Cohen L."/>
        </authorList>
    </citation>
    <scope>NUCLEOTIDE SEQUENCE</scope>
    <source>
        <strain evidence="4">CCMP3107</strain>
    </source>
</reference>
<evidence type="ECO:0000313" key="4">
    <source>
        <dbReference type="EMBL" id="CAE0635894.1"/>
    </source>
</evidence>
<dbReference type="AlphaFoldDB" id="A0A7S3XYN0"/>
<keyword evidence="3" id="KW-0967">Endosome</keyword>
<gene>
    <name evidence="4" type="ORF">HAKA00212_LOCUS14654</name>
</gene>
<dbReference type="GO" id="GO:0006900">
    <property type="term" value="P:vesicle budding from membrane"/>
    <property type="evidence" value="ECO:0007669"/>
    <property type="project" value="TreeGrafter"/>
</dbReference>
<dbReference type="EMBL" id="HBIU01031703">
    <property type="protein sequence ID" value="CAE0635894.1"/>
    <property type="molecule type" value="Transcribed_RNA"/>
</dbReference>
<organism evidence="4">
    <name type="scientific">Heterosigma akashiwo</name>
    <name type="common">Chromophytic alga</name>
    <name type="synonym">Heterosigma carterae</name>
    <dbReference type="NCBI Taxonomy" id="2829"/>
    <lineage>
        <taxon>Eukaryota</taxon>
        <taxon>Sar</taxon>
        <taxon>Stramenopiles</taxon>
        <taxon>Ochrophyta</taxon>
        <taxon>Raphidophyceae</taxon>
        <taxon>Chattonellales</taxon>
        <taxon>Chattonellaceae</taxon>
        <taxon>Heterosigma</taxon>
    </lineage>
</organism>
<protein>
    <submittedName>
        <fullName evidence="4">Uncharacterized protein</fullName>
    </submittedName>
</protein>
<dbReference type="PANTHER" id="PTHR22761:SF10">
    <property type="entry name" value="GH13992P"/>
    <property type="match status" value="1"/>
</dbReference>
<sequence length="236" mass="25478">MNLFGKKKKAAVPAATNTADTIIRLRGTIETLDKRETFIAAKIVQQTNEAKAKLKKKDQRGAMFCLKRKKMYEKEIDKLNGAKLQLEQQIFALEGAHINTEAFEASRAAVGALKAARGNIDADTVEETLDDINEEMELANEIGEAISRPAQELFEDEELLDELRELEELGVEEDLLAAPAAPVRAPPAAAVAEEAKQPAYDLPAAPTGAVAASAIQGDVDADDLDALRALEAELAV</sequence>
<evidence type="ECO:0000256" key="2">
    <source>
        <dbReference type="ARBA" id="ARBA00006190"/>
    </source>
</evidence>
<dbReference type="Gene3D" id="1.10.287.1060">
    <property type="entry name" value="ESAT-6-like"/>
    <property type="match status" value="1"/>
</dbReference>